<comment type="similarity">
    <text evidence="2">Belongs to the adenylyl cyclase class-3 family.</text>
</comment>
<dbReference type="Pfam" id="PF00211">
    <property type="entry name" value="Guanylate_cyc"/>
    <property type="match status" value="1"/>
</dbReference>
<evidence type="ECO:0000259" key="8">
    <source>
        <dbReference type="PROSITE" id="PS50125"/>
    </source>
</evidence>
<gene>
    <name evidence="9" type="ORF">G3M70_11470</name>
</gene>
<dbReference type="PROSITE" id="PS50125">
    <property type="entry name" value="GUANYLATE_CYCLASE_2"/>
    <property type="match status" value="1"/>
</dbReference>
<feature type="transmembrane region" description="Helical" evidence="7">
    <location>
        <begin position="369"/>
        <end position="388"/>
    </location>
</feature>
<dbReference type="SUPFAM" id="SSF55073">
    <property type="entry name" value="Nucleotide cyclase"/>
    <property type="match status" value="1"/>
</dbReference>
<comment type="subcellular location">
    <subcellularLocation>
        <location evidence="1">Cell envelope</location>
    </subcellularLocation>
</comment>
<protein>
    <submittedName>
        <fullName evidence="9">Adenylate/guanylate cyclase domain-containing protein</fullName>
    </submittedName>
</protein>
<evidence type="ECO:0000313" key="9">
    <source>
        <dbReference type="EMBL" id="QPJ62456.1"/>
    </source>
</evidence>
<organism evidence="9 10">
    <name type="scientific">Candidatus Nitronauta litoralis</name>
    <dbReference type="NCBI Taxonomy" id="2705533"/>
    <lineage>
        <taxon>Bacteria</taxon>
        <taxon>Pseudomonadati</taxon>
        <taxon>Nitrospinota/Tectimicrobiota group</taxon>
        <taxon>Nitrospinota</taxon>
        <taxon>Nitrospinia</taxon>
        <taxon>Nitrospinales</taxon>
        <taxon>Nitrospinaceae</taxon>
        <taxon>Candidatus Nitronauta</taxon>
    </lineage>
</organism>
<name>A0A7T0BWX1_9BACT</name>
<dbReference type="CDD" id="cd07302">
    <property type="entry name" value="CHD"/>
    <property type="match status" value="1"/>
</dbReference>
<sequence>MKRFLLNNFTIAFLLTLVSISIYSFDLPFLKLLELKAYDVKLTARGIRNVSDQVVIVAIDEKSLEQEGRWPWPRSKHAKIIDQLSASGAAVIGVDIFFPEPDVYVPFETLDKALAEQEIQGWDSAKTADWLRQVGDSDRLFAQSIIKSDRTVLGYLVIPKNKQGKANAERLNQKHLDLLDFSQYGLVHRTDKPEDKVRIPEIDEVSMSLSEFMEASNNAGFVHYLPDRDGVVRRIPLVMSYGGEYLFPPLSLQVLQEAQKTPLMVNIVPYGVDKVTFNKVEIPTTEFGEYFVNYYGPSYTFRHISATDVLAGRVPEKELKGKIILLGATAAATYDTKITPFDPLYPGVEAHATVIENILQNDYIQRPPWIGLLDISIMLASGIILGIISHFFKAIASGVLALMGIGMFLGLDFFLLKEKGLLIHTVYPVFTQLFVYTGVTIYRFAFEERKKRFVQDAFSQYLAPEVVQQVVDNPNLLKLGGDRRILTAFFTDVKGFSSIAESLTPKQLVELLNEFLTEMTDILMTHKGTVDKFEGDSIVAFFGAPLPYEDHAAKACLAALRMQNRLAEMREKWKEEERPELHMRIGINTGPMVVGNMGSAHRMDYTIMGDSVNLASRLEGVNKVYESTILISGFTYDFVKGILECRELDRIRVFGKDQPVAIYEVLCEKSKLDSVLQDAFTVYAEALSLYRKKQWQEAIGRFEECIEIKNGDGPSATFIKRCQLYQQIQKRGRRGSDKGNILPDDWDGVYTMQSK</sequence>
<dbReference type="Proteomes" id="UP000594688">
    <property type="component" value="Chromosome"/>
</dbReference>
<accession>A0A7T0BWX1</accession>
<keyword evidence="4 7" id="KW-0812">Transmembrane</keyword>
<dbReference type="GO" id="GO:0030313">
    <property type="term" value="C:cell envelope"/>
    <property type="evidence" value="ECO:0007669"/>
    <property type="project" value="UniProtKB-SubCell"/>
</dbReference>
<evidence type="ECO:0000256" key="3">
    <source>
        <dbReference type="ARBA" id="ARBA00022475"/>
    </source>
</evidence>
<dbReference type="AlphaFoldDB" id="A0A7T0BWX1"/>
<reference evidence="9 10" key="1">
    <citation type="submission" date="2020-02" db="EMBL/GenBank/DDBJ databases">
        <title>Genomic and physiological characterization of two novel Nitrospinaceae genera.</title>
        <authorList>
            <person name="Mueller A.J."/>
            <person name="Jung M.-Y."/>
            <person name="Strachan C.R."/>
            <person name="Herbold C.W."/>
            <person name="Kirkegaard R.H."/>
            <person name="Daims H."/>
        </authorList>
    </citation>
    <scope>NUCLEOTIDE SEQUENCE [LARGE SCALE GENOMIC DNA]</scope>
    <source>
        <strain evidence="9">EB</strain>
    </source>
</reference>
<evidence type="ECO:0000256" key="4">
    <source>
        <dbReference type="ARBA" id="ARBA00022692"/>
    </source>
</evidence>
<proteinExistence type="inferred from homology"/>
<evidence type="ECO:0000256" key="7">
    <source>
        <dbReference type="SAM" id="Phobius"/>
    </source>
</evidence>
<feature type="transmembrane region" description="Helical" evidence="7">
    <location>
        <begin position="421"/>
        <end position="442"/>
    </location>
</feature>
<evidence type="ECO:0000256" key="2">
    <source>
        <dbReference type="ARBA" id="ARBA00005381"/>
    </source>
</evidence>
<evidence type="ECO:0000256" key="1">
    <source>
        <dbReference type="ARBA" id="ARBA00004196"/>
    </source>
</evidence>
<evidence type="ECO:0000256" key="5">
    <source>
        <dbReference type="ARBA" id="ARBA00022989"/>
    </source>
</evidence>
<keyword evidence="5 7" id="KW-1133">Transmembrane helix</keyword>
<dbReference type="GO" id="GO:0004016">
    <property type="term" value="F:adenylate cyclase activity"/>
    <property type="evidence" value="ECO:0007669"/>
    <property type="project" value="UniProtKB-ARBA"/>
</dbReference>
<dbReference type="InterPro" id="IPR007890">
    <property type="entry name" value="CHASE2"/>
</dbReference>
<dbReference type="PANTHER" id="PTHR43081">
    <property type="entry name" value="ADENYLATE CYCLASE, TERMINAL-DIFFERENTIATION SPECIFIC-RELATED"/>
    <property type="match status" value="1"/>
</dbReference>
<dbReference type="InterPro" id="IPR029787">
    <property type="entry name" value="Nucleotide_cyclase"/>
</dbReference>
<dbReference type="SMART" id="SM01080">
    <property type="entry name" value="CHASE2"/>
    <property type="match status" value="1"/>
</dbReference>
<feature type="transmembrane region" description="Helical" evidence="7">
    <location>
        <begin position="395"/>
        <end position="415"/>
    </location>
</feature>
<dbReference type="EMBL" id="CP048685">
    <property type="protein sequence ID" value="QPJ62456.1"/>
    <property type="molecule type" value="Genomic_DNA"/>
</dbReference>
<feature type="domain" description="Guanylate cyclase" evidence="8">
    <location>
        <begin position="487"/>
        <end position="619"/>
    </location>
</feature>
<dbReference type="InterPro" id="IPR050697">
    <property type="entry name" value="Adenylyl/Guanylyl_Cyclase_3/4"/>
</dbReference>
<keyword evidence="6 7" id="KW-0472">Membrane</keyword>
<dbReference type="Pfam" id="PF05226">
    <property type="entry name" value="CHASE2"/>
    <property type="match status" value="1"/>
</dbReference>
<keyword evidence="3" id="KW-1003">Cell membrane</keyword>
<dbReference type="InterPro" id="IPR001054">
    <property type="entry name" value="A/G_cyclase"/>
</dbReference>
<dbReference type="FunFam" id="3.30.70.1230:FF:000016">
    <property type="entry name" value="Adenylate/guanylate cyclase domain-containing protein"/>
    <property type="match status" value="1"/>
</dbReference>
<dbReference type="KEGG" id="nli:G3M70_11470"/>
<dbReference type="GO" id="GO:0006171">
    <property type="term" value="P:cAMP biosynthetic process"/>
    <property type="evidence" value="ECO:0007669"/>
    <property type="project" value="TreeGrafter"/>
</dbReference>
<evidence type="ECO:0000256" key="6">
    <source>
        <dbReference type="ARBA" id="ARBA00023136"/>
    </source>
</evidence>
<dbReference type="Gene3D" id="3.30.70.1230">
    <property type="entry name" value="Nucleotide cyclase"/>
    <property type="match status" value="1"/>
</dbReference>
<dbReference type="PANTHER" id="PTHR43081:SF1">
    <property type="entry name" value="ADENYLATE CYCLASE, TERMINAL-DIFFERENTIATION SPECIFIC"/>
    <property type="match status" value="1"/>
</dbReference>
<dbReference type="SMART" id="SM00044">
    <property type="entry name" value="CYCc"/>
    <property type="match status" value="1"/>
</dbReference>
<evidence type="ECO:0000313" key="10">
    <source>
        <dbReference type="Proteomes" id="UP000594688"/>
    </source>
</evidence>
<dbReference type="GO" id="GO:0035556">
    <property type="term" value="P:intracellular signal transduction"/>
    <property type="evidence" value="ECO:0007669"/>
    <property type="project" value="InterPro"/>
</dbReference>